<name>A0A081C7B8_VECG1</name>
<feature type="transmembrane region" description="Helical" evidence="6">
    <location>
        <begin position="73"/>
        <end position="90"/>
    </location>
</feature>
<keyword evidence="3 6" id="KW-0812">Transmembrane</keyword>
<dbReference type="STRING" id="1499967.U27_00370"/>
<evidence type="ECO:0000256" key="1">
    <source>
        <dbReference type="ARBA" id="ARBA00004651"/>
    </source>
</evidence>
<dbReference type="HOGENOM" id="CLU_028880_2_2_0"/>
<evidence type="ECO:0000256" key="2">
    <source>
        <dbReference type="ARBA" id="ARBA00022475"/>
    </source>
</evidence>
<protein>
    <recommendedName>
        <fullName evidence="9">ABC transporter permease</fullName>
    </recommendedName>
</protein>
<dbReference type="GO" id="GO:0022857">
    <property type="term" value="F:transmembrane transporter activity"/>
    <property type="evidence" value="ECO:0007669"/>
    <property type="project" value="InterPro"/>
</dbReference>
<evidence type="ECO:0000256" key="6">
    <source>
        <dbReference type="SAM" id="Phobius"/>
    </source>
</evidence>
<gene>
    <name evidence="7" type="ORF">U27_00370</name>
</gene>
<reference evidence="7" key="1">
    <citation type="journal article" date="2015" name="PeerJ">
        <title>First genomic representation of candidate bacterial phylum KSB3 points to enhanced environmental sensing as a trigger of wastewater bulking.</title>
        <authorList>
            <person name="Sekiguchi Y."/>
            <person name="Ohashi A."/>
            <person name="Parks D.H."/>
            <person name="Yamauchi T."/>
            <person name="Tyson G.W."/>
            <person name="Hugenholtz P."/>
        </authorList>
    </citation>
    <scope>NUCLEOTIDE SEQUENCE [LARGE SCALE GENOMIC DNA]</scope>
</reference>
<evidence type="ECO:0000256" key="3">
    <source>
        <dbReference type="ARBA" id="ARBA00022692"/>
    </source>
</evidence>
<feature type="transmembrane region" description="Helical" evidence="6">
    <location>
        <begin position="252"/>
        <end position="282"/>
    </location>
</feature>
<evidence type="ECO:0000313" key="7">
    <source>
        <dbReference type="EMBL" id="GAK60473.1"/>
    </source>
</evidence>
<dbReference type="Proteomes" id="UP000030661">
    <property type="component" value="Unassembled WGS sequence"/>
</dbReference>
<comment type="subcellular location">
    <subcellularLocation>
        <location evidence="1">Cell membrane</location>
        <topology evidence="1">Multi-pass membrane protein</topology>
    </subcellularLocation>
</comment>
<feature type="transmembrane region" description="Helical" evidence="6">
    <location>
        <begin position="20"/>
        <end position="41"/>
    </location>
</feature>
<feature type="transmembrane region" description="Helical" evidence="6">
    <location>
        <begin position="97"/>
        <end position="116"/>
    </location>
</feature>
<keyword evidence="2" id="KW-1003">Cell membrane</keyword>
<keyword evidence="8" id="KW-1185">Reference proteome</keyword>
<sequence length="315" mass="33156">MKKSPLFKMNIVAEYRVEFAMTLALIILCIVLSILSSQFLTVGNFRNLLWQATAIGIISIGQTLVILTSGIDLSVGGIAAFSVMFGGMIVMKIGVPLGAVAILCIGILVGAVNGYLIAYARLAPFIVTLGMLSITRSLTYVVNDGRSLVGLPATYRMIGKATLGSVPFYTIILISLFILGHILLTKTKVGRFLYAIGSNEEAARLTGVNVRFYKALAYIFTGCLCSIAVIILTSRLGAIDPDTGTGMELDTIAAVVIGGSSLSGGKGSLIGTFIGVFLITILHNGLNLIGVSPFWQGSAVGSVIIVSVLLDRLLS</sequence>
<dbReference type="EMBL" id="DF820473">
    <property type="protein sequence ID" value="GAK60473.1"/>
    <property type="molecule type" value="Genomic_DNA"/>
</dbReference>
<feature type="transmembrane region" description="Helical" evidence="6">
    <location>
        <begin position="163"/>
        <end position="184"/>
    </location>
</feature>
<dbReference type="Pfam" id="PF02653">
    <property type="entry name" value="BPD_transp_2"/>
    <property type="match status" value="1"/>
</dbReference>
<keyword evidence="5 6" id="KW-0472">Membrane</keyword>
<dbReference type="CDD" id="cd06579">
    <property type="entry name" value="TM_PBP1_transp_AraH_like"/>
    <property type="match status" value="1"/>
</dbReference>
<dbReference type="GO" id="GO:0005886">
    <property type="term" value="C:plasma membrane"/>
    <property type="evidence" value="ECO:0007669"/>
    <property type="project" value="UniProtKB-SubCell"/>
</dbReference>
<evidence type="ECO:0000256" key="4">
    <source>
        <dbReference type="ARBA" id="ARBA00022989"/>
    </source>
</evidence>
<feature type="transmembrane region" description="Helical" evidence="6">
    <location>
        <begin position="294"/>
        <end position="314"/>
    </location>
</feature>
<accession>A0A081C7B8</accession>
<dbReference type="eggNOG" id="COG1172">
    <property type="taxonomic scope" value="Bacteria"/>
</dbReference>
<feature type="transmembrane region" description="Helical" evidence="6">
    <location>
        <begin position="215"/>
        <end position="232"/>
    </location>
</feature>
<keyword evidence="4 6" id="KW-1133">Transmembrane helix</keyword>
<dbReference type="AlphaFoldDB" id="A0A081C7B8"/>
<proteinExistence type="predicted"/>
<dbReference type="InterPro" id="IPR001851">
    <property type="entry name" value="ABC_transp_permease"/>
</dbReference>
<evidence type="ECO:0008006" key="9">
    <source>
        <dbReference type="Google" id="ProtNLM"/>
    </source>
</evidence>
<evidence type="ECO:0000256" key="5">
    <source>
        <dbReference type="ARBA" id="ARBA00023136"/>
    </source>
</evidence>
<feature type="transmembrane region" description="Helical" evidence="6">
    <location>
        <begin position="122"/>
        <end position="142"/>
    </location>
</feature>
<organism evidence="7">
    <name type="scientific">Vecturithrix granuli</name>
    <dbReference type="NCBI Taxonomy" id="1499967"/>
    <lineage>
        <taxon>Bacteria</taxon>
        <taxon>Candidatus Moduliflexota</taxon>
        <taxon>Candidatus Vecturitrichia</taxon>
        <taxon>Candidatus Vecturitrichales</taxon>
        <taxon>Candidatus Vecturitrichaceae</taxon>
        <taxon>Candidatus Vecturithrix</taxon>
    </lineage>
</organism>
<evidence type="ECO:0000313" key="8">
    <source>
        <dbReference type="Proteomes" id="UP000030661"/>
    </source>
</evidence>
<dbReference type="PANTHER" id="PTHR32196">
    <property type="entry name" value="ABC TRANSPORTER PERMEASE PROTEIN YPHD-RELATED-RELATED"/>
    <property type="match status" value="1"/>
</dbReference>
<dbReference type="PANTHER" id="PTHR32196:SF72">
    <property type="entry name" value="RIBOSE IMPORT PERMEASE PROTEIN RBSC"/>
    <property type="match status" value="1"/>
</dbReference>